<gene>
    <name evidence="3" type="ORF">AL399_01330</name>
</gene>
<dbReference type="GO" id="GO:0004672">
    <property type="term" value="F:protein kinase activity"/>
    <property type="evidence" value="ECO:0007669"/>
    <property type="project" value="UniProtKB-ARBA"/>
</dbReference>
<evidence type="ECO:0000259" key="2">
    <source>
        <dbReference type="PROSITE" id="PS50894"/>
    </source>
</evidence>
<dbReference type="InterPro" id="IPR036641">
    <property type="entry name" value="HPT_dom_sf"/>
</dbReference>
<dbReference type="Pfam" id="PF01627">
    <property type="entry name" value="Hpt"/>
    <property type="match status" value="1"/>
</dbReference>
<evidence type="ECO:0000313" key="3">
    <source>
        <dbReference type="EMBL" id="KQM09554.1"/>
    </source>
</evidence>
<dbReference type="Gene3D" id="1.20.120.160">
    <property type="entry name" value="HPT domain"/>
    <property type="match status" value="1"/>
</dbReference>
<evidence type="ECO:0000256" key="1">
    <source>
        <dbReference type="PROSITE-ProRule" id="PRU00110"/>
    </source>
</evidence>
<dbReference type="STRING" id="1702214.AL399_01330"/>
<name>A0A0Q4B6R2_9BACT</name>
<dbReference type="AlphaFoldDB" id="A0A0Q4B6R2"/>
<organism evidence="3 4">
    <name type="scientific">Candidatus [Bacteroides] periocalifornicus</name>
    <dbReference type="NCBI Taxonomy" id="1702214"/>
    <lineage>
        <taxon>Bacteria</taxon>
        <taxon>Pseudomonadati</taxon>
        <taxon>Bacteroidota</taxon>
    </lineage>
</organism>
<reference evidence="3" key="1">
    <citation type="submission" date="2015-08" db="EMBL/GenBank/DDBJ databases">
        <title>Candidatus Bacteriodes Periocalifornicus.</title>
        <authorList>
            <person name="McLean J.S."/>
            <person name="Kelley S."/>
        </authorList>
    </citation>
    <scope>NUCLEOTIDE SEQUENCE [LARGE SCALE GENOMIC DNA]</scope>
    <source>
        <strain evidence="3">12B</strain>
    </source>
</reference>
<dbReference type="Proteomes" id="UP000054172">
    <property type="component" value="Unassembled WGS sequence"/>
</dbReference>
<evidence type="ECO:0000313" key="4">
    <source>
        <dbReference type="Proteomes" id="UP000054172"/>
    </source>
</evidence>
<accession>A0A0Q4B6R2</accession>
<dbReference type="InterPro" id="IPR008207">
    <property type="entry name" value="Sig_transdc_His_kin_Hpt_dom"/>
</dbReference>
<comment type="caution">
    <text evidence="3">The sequence shown here is derived from an EMBL/GenBank/DDBJ whole genome shotgun (WGS) entry which is preliminary data.</text>
</comment>
<sequence>MGYRYLNADWVAMMSQDDRELLQDLYNLFSEQCGRLTEFLAQIPKTPPIDSQAANALADLLHKTRGSASSLGIQHIPDAMRALEAEVRSGAAWDSVVSTLHALHSQLNEALGEFRNYIEAQAGR</sequence>
<protein>
    <recommendedName>
        <fullName evidence="2">HPt domain-containing protein</fullName>
    </recommendedName>
</protein>
<keyword evidence="4" id="KW-1185">Reference proteome</keyword>
<dbReference type="PATRIC" id="fig|1702214.3.peg.1745"/>
<dbReference type="SUPFAM" id="SSF47226">
    <property type="entry name" value="Histidine-containing phosphotransfer domain, HPT domain"/>
    <property type="match status" value="1"/>
</dbReference>
<keyword evidence="1" id="KW-0597">Phosphoprotein</keyword>
<dbReference type="EMBL" id="LIIK01000003">
    <property type="protein sequence ID" value="KQM09554.1"/>
    <property type="molecule type" value="Genomic_DNA"/>
</dbReference>
<feature type="domain" description="HPt" evidence="2">
    <location>
        <begin position="18"/>
        <end position="121"/>
    </location>
</feature>
<proteinExistence type="predicted"/>
<dbReference type="GO" id="GO:0000160">
    <property type="term" value="P:phosphorelay signal transduction system"/>
    <property type="evidence" value="ECO:0007669"/>
    <property type="project" value="InterPro"/>
</dbReference>
<feature type="modified residue" description="Phosphohistidine" evidence="1">
    <location>
        <position position="62"/>
    </location>
</feature>
<dbReference type="PROSITE" id="PS50894">
    <property type="entry name" value="HPT"/>
    <property type="match status" value="1"/>
</dbReference>